<organism evidence="1">
    <name type="scientific">Anguilla anguilla</name>
    <name type="common">European freshwater eel</name>
    <name type="synonym">Muraena anguilla</name>
    <dbReference type="NCBI Taxonomy" id="7936"/>
    <lineage>
        <taxon>Eukaryota</taxon>
        <taxon>Metazoa</taxon>
        <taxon>Chordata</taxon>
        <taxon>Craniata</taxon>
        <taxon>Vertebrata</taxon>
        <taxon>Euteleostomi</taxon>
        <taxon>Actinopterygii</taxon>
        <taxon>Neopterygii</taxon>
        <taxon>Teleostei</taxon>
        <taxon>Anguilliformes</taxon>
        <taxon>Anguillidae</taxon>
        <taxon>Anguilla</taxon>
    </lineage>
</organism>
<dbReference type="AlphaFoldDB" id="A0A0E9PDL8"/>
<name>A0A0E9PDL8_ANGAN</name>
<proteinExistence type="predicted"/>
<reference evidence="1" key="1">
    <citation type="submission" date="2014-11" db="EMBL/GenBank/DDBJ databases">
        <authorList>
            <person name="Amaro Gonzalez C."/>
        </authorList>
    </citation>
    <scope>NUCLEOTIDE SEQUENCE</scope>
</reference>
<dbReference type="EMBL" id="GBXM01105948">
    <property type="protein sequence ID" value="JAH02629.1"/>
    <property type="molecule type" value="Transcribed_RNA"/>
</dbReference>
<reference evidence="1" key="2">
    <citation type="journal article" date="2015" name="Fish Shellfish Immunol.">
        <title>Early steps in the European eel (Anguilla anguilla)-Vibrio vulnificus interaction in the gills: Role of the RtxA13 toxin.</title>
        <authorList>
            <person name="Callol A."/>
            <person name="Pajuelo D."/>
            <person name="Ebbesson L."/>
            <person name="Teles M."/>
            <person name="MacKenzie S."/>
            <person name="Amaro C."/>
        </authorList>
    </citation>
    <scope>NUCLEOTIDE SEQUENCE</scope>
</reference>
<protein>
    <submittedName>
        <fullName evidence="1">Uncharacterized protein</fullName>
    </submittedName>
</protein>
<sequence length="23" mass="2672">MTEKRVFSLANDSNIGEYNLNKQ</sequence>
<accession>A0A0E9PDL8</accession>
<evidence type="ECO:0000313" key="1">
    <source>
        <dbReference type="EMBL" id="JAH02629.1"/>
    </source>
</evidence>